<evidence type="ECO:0000313" key="2">
    <source>
        <dbReference type="Proteomes" id="UP000003178"/>
    </source>
</evidence>
<keyword evidence="2" id="KW-1185">Reference proteome</keyword>
<accession>B6FWV3</accession>
<reference evidence="1 2" key="1">
    <citation type="submission" date="2008-09" db="EMBL/GenBank/DDBJ databases">
        <authorList>
            <person name="Fulton L."/>
            <person name="Clifton S."/>
            <person name="Fulton B."/>
            <person name="Xu J."/>
            <person name="Minx P."/>
            <person name="Pepin K.H."/>
            <person name="Johnson M."/>
            <person name="Thiruvilangam P."/>
            <person name="Bhonagiri V."/>
            <person name="Nash W.E."/>
            <person name="Mardis E.R."/>
            <person name="Wilson R.K."/>
        </authorList>
    </citation>
    <scope>NUCLEOTIDE SEQUENCE [LARGE SCALE GENOMIC DNA]</scope>
    <source>
        <strain evidence="1 2">DSM 13275</strain>
    </source>
</reference>
<proteinExistence type="predicted"/>
<sequence>MDLKGIGNCTVFSTIRNVDNVRWGDVVVYKEDPEKIRQKYDKKECDSRYVRNRLIALKYVGYTHAKVGANGRTVVYGIKVEPRYADFLELEDEGKIYKIKDLIG</sequence>
<dbReference type="HOGENOM" id="CLU_2245234_0_0_9"/>
<comment type="caution">
    <text evidence="1">The sequence shown here is derived from an EMBL/GenBank/DDBJ whole genome shotgun (WGS) entry which is preliminary data.</text>
</comment>
<reference evidence="1 2" key="2">
    <citation type="submission" date="2008-10" db="EMBL/GenBank/DDBJ databases">
        <title>Draft genome sequence of Clostridium hiranonis (DSM 13275).</title>
        <authorList>
            <person name="Sudarsanam P."/>
            <person name="Ley R."/>
            <person name="Guruge J."/>
            <person name="Turnbaugh P.J."/>
            <person name="Mahowald M."/>
            <person name="Liep D."/>
            <person name="Gordon J."/>
        </authorList>
    </citation>
    <scope>NUCLEOTIDE SEQUENCE [LARGE SCALE GENOMIC DNA]</scope>
    <source>
        <strain evidence="1 2">DSM 13275</strain>
    </source>
</reference>
<evidence type="ECO:0000313" key="1">
    <source>
        <dbReference type="EMBL" id="EEA86014.1"/>
    </source>
</evidence>
<organism evidence="1 2">
    <name type="scientific">Peptacetobacter hiranonis (strain DSM 13275 / JCM 10541 / KCTC 15199 / TO-931)</name>
    <name type="common">Clostridium hiranonis</name>
    <dbReference type="NCBI Taxonomy" id="500633"/>
    <lineage>
        <taxon>Bacteria</taxon>
        <taxon>Bacillati</taxon>
        <taxon>Bacillota</taxon>
        <taxon>Clostridia</taxon>
        <taxon>Peptostreptococcales</taxon>
        <taxon>Peptostreptococcaceae</taxon>
        <taxon>Peptacetobacter</taxon>
    </lineage>
</organism>
<protein>
    <submittedName>
        <fullName evidence="1">Uncharacterized protein</fullName>
    </submittedName>
</protein>
<dbReference type="Proteomes" id="UP000003178">
    <property type="component" value="Unassembled WGS sequence"/>
</dbReference>
<name>B6FWV3_PEPHT</name>
<dbReference type="RefSeq" id="WP_006439274.1">
    <property type="nucleotide sequence ID" value="NZ_DS995355.1"/>
</dbReference>
<dbReference type="AlphaFoldDB" id="B6FWV3"/>
<dbReference type="STRING" id="500633.CLOHIR_00352"/>
<dbReference type="EMBL" id="ABWP01000011">
    <property type="protein sequence ID" value="EEA86014.1"/>
    <property type="molecule type" value="Genomic_DNA"/>
</dbReference>
<gene>
    <name evidence="1" type="ORF">CLOHIR_00352</name>
</gene>